<keyword evidence="9" id="KW-0010">Activator</keyword>
<feature type="domain" description="GATA-type" evidence="14">
    <location>
        <begin position="231"/>
        <end position="285"/>
    </location>
</feature>
<dbReference type="PROSITE" id="PS00344">
    <property type="entry name" value="GATA_ZN_FINGER_1"/>
    <property type="match status" value="1"/>
</dbReference>
<evidence type="ECO:0000259" key="16">
    <source>
        <dbReference type="PROSITE" id="PS51320"/>
    </source>
</evidence>
<organism evidence="17">
    <name type="scientific">Picocystis salinarum</name>
    <dbReference type="NCBI Taxonomy" id="88271"/>
    <lineage>
        <taxon>Eukaryota</taxon>
        <taxon>Viridiplantae</taxon>
        <taxon>Chlorophyta</taxon>
        <taxon>Picocystophyceae</taxon>
        <taxon>Picocystales</taxon>
        <taxon>Picocystaceae</taxon>
        <taxon>Picocystis</taxon>
    </lineage>
</organism>
<sequence>MQQGLVVSGQDGSISIVPIPVSVPNSLPPGYNVAGPSNPGIMQGLSLRNQAVPTASQNAQTNGRNAEELELGSQAKPTQQNQQTPAAPRVLGMQGMLPSQLIVSYQGECWIFDNVSPQKVEAVLSQLHEQARPSEKGPVADTASPHNVAPVETHRTTPQSIQRQISLHRFREKRKERNYDRKVRYSVRKEVAQRMTRKNGQFASRDQLAAEDGVEGGMGSGPQEGGAGEPQCLHCGIARDATPMMRKGPAGPQTLCNACGLMWSNKGILRKLKSRNVVDDVVEGRLQVERSPAGPR</sequence>
<dbReference type="Pfam" id="PF06200">
    <property type="entry name" value="tify"/>
    <property type="match status" value="1"/>
</dbReference>
<dbReference type="Pfam" id="PF00320">
    <property type="entry name" value="GATA"/>
    <property type="match status" value="1"/>
</dbReference>
<dbReference type="InterPro" id="IPR010399">
    <property type="entry name" value="Tify_dom"/>
</dbReference>
<gene>
    <name evidence="17" type="ORF">PSAL00342_LOCUS90</name>
</gene>
<dbReference type="GO" id="GO:0005634">
    <property type="term" value="C:nucleus"/>
    <property type="evidence" value="ECO:0007669"/>
    <property type="project" value="UniProtKB-SubCell"/>
</dbReference>
<keyword evidence="10" id="KW-0804">Transcription</keyword>
<dbReference type="PANTHER" id="PTHR46125:SF23">
    <property type="entry name" value="OS11G0572901 PROTEIN"/>
    <property type="match status" value="1"/>
</dbReference>
<dbReference type="EMBL" id="HBIS01000117">
    <property type="protein sequence ID" value="CAE0606274.1"/>
    <property type="molecule type" value="Transcribed_RNA"/>
</dbReference>
<keyword evidence="4" id="KW-0479">Metal-binding</keyword>
<evidence type="ECO:0000256" key="7">
    <source>
        <dbReference type="ARBA" id="ARBA00023015"/>
    </source>
</evidence>
<dbReference type="InterPro" id="IPR010402">
    <property type="entry name" value="CCT_domain"/>
</dbReference>
<evidence type="ECO:0000256" key="13">
    <source>
        <dbReference type="PROSITE-ProRule" id="PRU00357"/>
    </source>
</evidence>
<evidence type="ECO:0000256" key="12">
    <source>
        <dbReference type="PROSITE-ProRule" id="PRU00094"/>
    </source>
</evidence>
<name>A0A7S3XDA7_9CHLO</name>
<feature type="domain" description="CCT" evidence="15">
    <location>
        <begin position="163"/>
        <end position="205"/>
    </location>
</feature>
<evidence type="ECO:0000256" key="10">
    <source>
        <dbReference type="ARBA" id="ARBA00023163"/>
    </source>
</evidence>
<comment type="similarity">
    <text evidence="3">Belongs to the type IV zinc-finger family. Class C subfamily.</text>
</comment>
<evidence type="ECO:0000256" key="6">
    <source>
        <dbReference type="ARBA" id="ARBA00022833"/>
    </source>
</evidence>
<keyword evidence="6" id="KW-0862">Zinc</keyword>
<evidence type="ECO:0000256" key="11">
    <source>
        <dbReference type="ARBA" id="ARBA00023242"/>
    </source>
</evidence>
<dbReference type="CDD" id="cd00202">
    <property type="entry name" value="ZnF_GATA"/>
    <property type="match status" value="1"/>
</dbReference>
<feature type="domain" description="Tify" evidence="16">
    <location>
        <begin position="94"/>
        <end position="129"/>
    </location>
</feature>
<protein>
    <recommendedName>
        <fullName evidence="18">CCT domain-containing protein</fullName>
    </recommendedName>
</protein>
<keyword evidence="8" id="KW-0238">DNA-binding</keyword>
<keyword evidence="11 13" id="KW-0539">Nucleus</keyword>
<dbReference type="GO" id="GO:0043565">
    <property type="term" value="F:sequence-specific DNA binding"/>
    <property type="evidence" value="ECO:0007669"/>
    <property type="project" value="InterPro"/>
</dbReference>
<dbReference type="PROSITE" id="PS51320">
    <property type="entry name" value="TIFY"/>
    <property type="match status" value="1"/>
</dbReference>
<dbReference type="Pfam" id="PF06203">
    <property type="entry name" value="CCT"/>
    <property type="match status" value="1"/>
</dbReference>
<dbReference type="PANTHER" id="PTHR46125">
    <property type="entry name" value="GATA TRANSCRIPTION FACTOR 28"/>
    <property type="match status" value="1"/>
</dbReference>
<evidence type="ECO:0000256" key="1">
    <source>
        <dbReference type="ARBA" id="ARBA00002206"/>
    </source>
</evidence>
<evidence type="ECO:0000256" key="3">
    <source>
        <dbReference type="ARBA" id="ARBA00007722"/>
    </source>
</evidence>
<dbReference type="InterPro" id="IPR013088">
    <property type="entry name" value="Znf_NHR/GATA"/>
</dbReference>
<dbReference type="InterPro" id="IPR045280">
    <property type="entry name" value="TIFY-like"/>
</dbReference>
<accession>A0A7S3XDA7</accession>
<comment type="function">
    <text evidence="1">Transcriptional activator that specifically binds 5'-GATA-3' or 5'-GAT-3' motifs within gene promoters.</text>
</comment>
<dbReference type="InterPro" id="IPR000679">
    <property type="entry name" value="Znf_GATA"/>
</dbReference>
<keyword evidence="5 12" id="KW-0863">Zinc-finger</keyword>
<evidence type="ECO:0000256" key="9">
    <source>
        <dbReference type="ARBA" id="ARBA00023159"/>
    </source>
</evidence>
<dbReference type="GO" id="GO:0006355">
    <property type="term" value="P:regulation of DNA-templated transcription"/>
    <property type="evidence" value="ECO:0007669"/>
    <property type="project" value="InterPro"/>
</dbReference>
<dbReference type="Gene3D" id="3.30.50.10">
    <property type="entry name" value="Erythroid Transcription Factor GATA-1, subunit A"/>
    <property type="match status" value="1"/>
</dbReference>
<evidence type="ECO:0000256" key="2">
    <source>
        <dbReference type="ARBA" id="ARBA00004123"/>
    </source>
</evidence>
<evidence type="ECO:0000259" key="14">
    <source>
        <dbReference type="PROSITE" id="PS50114"/>
    </source>
</evidence>
<dbReference type="PROSITE" id="PS51017">
    <property type="entry name" value="CCT"/>
    <property type="match status" value="1"/>
</dbReference>
<dbReference type="GO" id="GO:0008270">
    <property type="term" value="F:zinc ion binding"/>
    <property type="evidence" value="ECO:0007669"/>
    <property type="project" value="UniProtKB-KW"/>
</dbReference>
<evidence type="ECO:0000256" key="8">
    <source>
        <dbReference type="ARBA" id="ARBA00023125"/>
    </source>
</evidence>
<dbReference type="SUPFAM" id="SSF57716">
    <property type="entry name" value="Glucocorticoid receptor-like (DNA-binding domain)"/>
    <property type="match status" value="1"/>
</dbReference>
<reference evidence="17" key="1">
    <citation type="submission" date="2021-01" db="EMBL/GenBank/DDBJ databases">
        <authorList>
            <person name="Corre E."/>
            <person name="Pelletier E."/>
            <person name="Niang G."/>
            <person name="Scheremetjew M."/>
            <person name="Finn R."/>
            <person name="Kale V."/>
            <person name="Holt S."/>
            <person name="Cochrane G."/>
            <person name="Meng A."/>
            <person name="Brown T."/>
            <person name="Cohen L."/>
        </authorList>
    </citation>
    <scope>NUCLEOTIDE SEQUENCE</scope>
    <source>
        <strain evidence="17">CCMP1897</strain>
    </source>
</reference>
<keyword evidence="7" id="KW-0805">Transcription regulation</keyword>
<dbReference type="PROSITE" id="PS50114">
    <property type="entry name" value="GATA_ZN_FINGER_2"/>
    <property type="match status" value="1"/>
</dbReference>
<dbReference type="AlphaFoldDB" id="A0A7S3XDA7"/>
<evidence type="ECO:0008006" key="18">
    <source>
        <dbReference type="Google" id="ProtNLM"/>
    </source>
</evidence>
<evidence type="ECO:0000256" key="5">
    <source>
        <dbReference type="ARBA" id="ARBA00022771"/>
    </source>
</evidence>
<evidence type="ECO:0000256" key="4">
    <source>
        <dbReference type="ARBA" id="ARBA00022723"/>
    </source>
</evidence>
<comment type="subcellular location">
    <subcellularLocation>
        <location evidence="2 13">Nucleus</location>
    </subcellularLocation>
</comment>
<proteinExistence type="inferred from homology"/>
<evidence type="ECO:0000259" key="15">
    <source>
        <dbReference type="PROSITE" id="PS51017"/>
    </source>
</evidence>
<evidence type="ECO:0000313" key="17">
    <source>
        <dbReference type="EMBL" id="CAE0606274.1"/>
    </source>
</evidence>
<dbReference type="SMART" id="SM00401">
    <property type="entry name" value="ZnF_GATA"/>
    <property type="match status" value="1"/>
</dbReference>